<feature type="non-terminal residue" evidence="2">
    <location>
        <position position="1"/>
    </location>
</feature>
<feature type="compositionally biased region" description="Basic and acidic residues" evidence="1">
    <location>
        <begin position="109"/>
        <end position="118"/>
    </location>
</feature>
<organism evidence="2 3">
    <name type="scientific">Mucuna pruriens</name>
    <name type="common">Velvet bean</name>
    <name type="synonym">Dolichos pruriens</name>
    <dbReference type="NCBI Taxonomy" id="157652"/>
    <lineage>
        <taxon>Eukaryota</taxon>
        <taxon>Viridiplantae</taxon>
        <taxon>Streptophyta</taxon>
        <taxon>Embryophyta</taxon>
        <taxon>Tracheophyta</taxon>
        <taxon>Spermatophyta</taxon>
        <taxon>Magnoliopsida</taxon>
        <taxon>eudicotyledons</taxon>
        <taxon>Gunneridae</taxon>
        <taxon>Pentapetalae</taxon>
        <taxon>rosids</taxon>
        <taxon>fabids</taxon>
        <taxon>Fabales</taxon>
        <taxon>Fabaceae</taxon>
        <taxon>Papilionoideae</taxon>
        <taxon>50 kb inversion clade</taxon>
        <taxon>NPAAA clade</taxon>
        <taxon>indigoferoid/millettioid clade</taxon>
        <taxon>Phaseoleae</taxon>
        <taxon>Mucuna</taxon>
    </lineage>
</organism>
<comment type="caution">
    <text evidence="2">The sequence shown here is derived from an EMBL/GenBank/DDBJ whole genome shotgun (WGS) entry which is preliminary data.</text>
</comment>
<dbReference type="PANTHER" id="PTHR32108">
    <property type="entry name" value="DNA-DIRECTED RNA POLYMERASE SUBUNIT ALPHA"/>
    <property type="match status" value="1"/>
</dbReference>
<protein>
    <submittedName>
        <fullName evidence="2">Uncharacterized protein</fullName>
    </submittedName>
</protein>
<evidence type="ECO:0000256" key="1">
    <source>
        <dbReference type="SAM" id="MobiDB-lite"/>
    </source>
</evidence>
<keyword evidence="3" id="KW-1185">Reference proteome</keyword>
<dbReference type="AlphaFoldDB" id="A0A371HAS7"/>
<evidence type="ECO:0000313" key="3">
    <source>
        <dbReference type="Proteomes" id="UP000257109"/>
    </source>
</evidence>
<sequence length="320" mass="36058">MVPLEPLEPPYLRSYDPNARCDYHGGAIGHTTKRCWSLKHKVQDLIKGGYLGFQYQGSNVKSNLLPTHRDVTINVIRRTDHKQLSQRGPVGGEEEKAKPNAPQTRPAGWRKDPTKDSQTKQTYVGGSDNPRQKPLIIYYNSASQPRVPFMVLVLAKPVYHNNAVPWRYPLGETTPSTIKEESIREVTNIARIAGMTQNGRVYAHEGLWNKDPAPERKDKAAEVPRRIVTEGEAIEFLKLICHSEYEMLDQMHKTPAQVSLLSLLINSEGHNSLLLKVLNDAHVAQDITPEKFRGIINNNTTSHHLSFSEDEVPVKGKSHN</sequence>
<dbReference type="EMBL" id="QJKJ01003113">
    <property type="protein sequence ID" value="RDX99892.1"/>
    <property type="molecule type" value="Genomic_DNA"/>
</dbReference>
<dbReference type="Proteomes" id="UP000257109">
    <property type="component" value="Unassembled WGS sequence"/>
</dbReference>
<accession>A0A371HAS7</accession>
<name>A0A371HAS7_MUCPR</name>
<dbReference type="OrthoDB" id="1430331at2759"/>
<dbReference type="PANTHER" id="PTHR32108:SF9">
    <property type="entry name" value="REVERSE TRANSCRIPTASE RNASE H-LIKE DOMAIN-CONTAINING PROTEIN"/>
    <property type="match status" value="1"/>
</dbReference>
<proteinExistence type="predicted"/>
<feature type="region of interest" description="Disordered" evidence="1">
    <location>
        <begin position="77"/>
        <end position="128"/>
    </location>
</feature>
<evidence type="ECO:0000313" key="2">
    <source>
        <dbReference type="EMBL" id="RDX99892.1"/>
    </source>
</evidence>
<reference evidence="2" key="1">
    <citation type="submission" date="2018-05" db="EMBL/GenBank/DDBJ databases">
        <title>Draft genome of Mucuna pruriens seed.</title>
        <authorList>
            <person name="Nnadi N.E."/>
            <person name="Vos R."/>
            <person name="Hasami M.H."/>
            <person name="Devisetty U.K."/>
            <person name="Aguiy J.C."/>
        </authorList>
    </citation>
    <scope>NUCLEOTIDE SEQUENCE [LARGE SCALE GENOMIC DNA]</scope>
    <source>
        <strain evidence="2">JCA_2017</strain>
    </source>
</reference>
<gene>
    <name evidence="2" type="ORF">CR513_16989</name>
</gene>